<gene>
    <name evidence="2" type="ORF">BT96DRAFT_957507</name>
</gene>
<dbReference type="Pfam" id="PF14214">
    <property type="entry name" value="Helitron_like_N"/>
    <property type="match status" value="1"/>
</dbReference>
<evidence type="ECO:0000259" key="1">
    <source>
        <dbReference type="Pfam" id="PF14214"/>
    </source>
</evidence>
<organism evidence="2 3">
    <name type="scientific">Gymnopus androsaceus JB14</name>
    <dbReference type="NCBI Taxonomy" id="1447944"/>
    <lineage>
        <taxon>Eukaryota</taxon>
        <taxon>Fungi</taxon>
        <taxon>Dikarya</taxon>
        <taxon>Basidiomycota</taxon>
        <taxon>Agaricomycotina</taxon>
        <taxon>Agaricomycetes</taxon>
        <taxon>Agaricomycetidae</taxon>
        <taxon>Agaricales</taxon>
        <taxon>Marasmiineae</taxon>
        <taxon>Omphalotaceae</taxon>
        <taxon>Gymnopus</taxon>
    </lineage>
</organism>
<feature type="domain" description="Helitron helicase-like" evidence="1">
    <location>
        <begin position="38"/>
        <end position="234"/>
    </location>
</feature>
<proteinExistence type="predicted"/>
<accession>A0A6A4HKP5</accession>
<keyword evidence="3" id="KW-1185">Reference proteome</keyword>
<dbReference type="AlphaFoldDB" id="A0A6A4HKP5"/>
<dbReference type="InterPro" id="IPR025476">
    <property type="entry name" value="Helitron_helicase-like"/>
</dbReference>
<dbReference type="EMBL" id="ML769479">
    <property type="protein sequence ID" value="KAE9398676.1"/>
    <property type="molecule type" value="Genomic_DNA"/>
</dbReference>
<name>A0A6A4HKP5_9AGAR</name>
<sequence length="269" mass="30473">MFPTLFPLGIGGFEDHRRSPSVSLKAHASHLLDQAGRHFRYHAFYVFDCHLFTSFTVKSSYFPRIAPALLAVTPDILNSLADLMRGECRPSLFNSDQQNAFRLLGEVNTIAAHVPGSQAAKIGIRNEIRSYFGYFGMPHLFLTLNPSAIFYGDADVDLTLRRPLQNDLLKRSVRAYRVARDPVAASDFFDFMIKRTFDDLFGWDFSTCSSTEKGGLFGKLRAFYGVPELTDRGLDIPRTWLKSPGSMANQILSFLHVWKRTLMAIILFF</sequence>
<dbReference type="Proteomes" id="UP000799118">
    <property type="component" value="Unassembled WGS sequence"/>
</dbReference>
<dbReference type="OrthoDB" id="432234at2759"/>
<reference evidence="2" key="1">
    <citation type="journal article" date="2019" name="Environ. Microbiol.">
        <title>Fungal ecological strategies reflected in gene transcription - a case study of two litter decomposers.</title>
        <authorList>
            <person name="Barbi F."/>
            <person name="Kohler A."/>
            <person name="Barry K."/>
            <person name="Baskaran P."/>
            <person name="Daum C."/>
            <person name="Fauchery L."/>
            <person name="Ihrmark K."/>
            <person name="Kuo A."/>
            <person name="LaButti K."/>
            <person name="Lipzen A."/>
            <person name="Morin E."/>
            <person name="Grigoriev I.V."/>
            <person name="Henrissat B."/>
            <person name="Lindahl B."/>
            <person name="Martin F."/>
        </authorList>
    </citation>
    <scope>NUCLEOTIDE SEQUENCE</scope>
    <source>
        <strain evidence="2">JB14</strain>
    </source>
</reference>
<evidence type="ECO:0000313" key="2">
    <source>
        <dbReference type="EMBL" id="KAE9398676.1"/>
    </source>
</evidence>
<evidence type="ECO:0000313" key="3">
    <source>
        <dbReference type="Proteomes" id="UP000799118"/>
    </source>
</evidence>
<protein>
    <recommendedName>
        <fullName evidence="1">Helitron helicase-like domain-containing protein</fullName>
    </recommendedName>
</protein>